<dbReference type="Proteomes" id="UP000027982">
    <property type="component" value="Chromosome"/>
</dbReference>
<keyword evidence="2" id="KW-1185">Reference proteome</keyword>
<dbReference type="KEGG" id="fgi:OP10G_3869"/>
<evidence type="ECO:0000313" key="1">
    <source>
        <dbReference type="EMBL" id="AIE87237.1"/>
    </source>
</evidence>
<dbReference type="HOGENOM" id="CLU_416625_0_0_0"/>
<evidence type="ECO:0000313" key="2">
    <source>
        <dbReference type="Proteomes" id="UP000027982"/>
    </source>
</evidence>
<dbReference type="AlphaFoldDB" id="A0A068NV42"/>
<name>A0A068NV42_FIMGI</name>
<protein>
    <submittedName>
        <fullName evidence="1">Uncharacterized protein</fullName>
    </submittedName>
</protein>
<organism evidence="1 2">
    <name type="scientific">Fimbriimonas ginsengisoli Gsoil 348</name>
    <dbReference type="NCBI Taxonomy" id="661478"/>
    <lineage>
        <taxon>Bacteria</taxon>
        <taxon>Bacillati</taxon>
        <taxon>Armatimonadota</taxon>
        <taxon>Fimbriimonadia</taxon>
        <taxon>Fimbriimonadales</taxon>
        <taxon>Fimbriimonadaceae</taxon>
        <taxon>Fimbriimonas</taxon>
    </lineage>
</organism>
<accession>A0A068NV42</accession>
<sequence>MTPIFALLLVQTSPKISVSFPPTPIRKALKILSDASGRRLEVGGAFADEVVLARVKDAPVDATLDHLAQSLYARWQREPNGVFMLVKDQEALRRRERQDATDNRKTLLNSLSYLRGRLAEQPAELDRKSIQRYVDRLASEDRRRKAAEAAKDYEHMFVASTAAEESPAWRALASLIPLLDQSYLLGMPNDAREVWAERPTPMQHPLPVDAVSVLNRYRRELALLDPTKQVARVRLIAKKWEHGAAFNMSLEAVDVDGKTIDKGFARMNDDSKALKIPFTERNRFDPKPGEVPFEVSKDAKEARIVMANEGEEQARRELLLKWRPRIMDPVQFEPTQWHFGADLVAAAQAADRNLIGATHDIVGARYWKERKSTPSQLFARSQGSLVVGDDGWLVVRMQERFSRASRSRAATLLRNSRLAGGITVDAAADWAGACEDRWPFVNWLGDYLSILFPGSGPYSALATVSDDLGLRLWDSLGAGVRSQLRAGGSVRLSDLPSKAKERIFDDVYWFEGLDEPGIEPTERLPNGIADGSLTMTTSEMPVFVGWSSKAGPPASQRPIDAKSFGTFLANGNSYWEVPAEIYRAYDRFLLGVHRSYELHFQIQPGAVPMTVTLTETLFNPSAKATDQLPANLLAEAESSRKAAVAAKPEKGEVIPPTS</sequence>
<dbReference type="RefSeq" id="WP_025228848.1">
    <property type="nucleotide sequence ID" value="NZ_CP007139.1"/>
</dbReference>
<gene>
    <name evidence="1" type="ORF">OP10G_3869</name>
</gene>
<reference evidence="1 2" key="1">
    <citation type="journal article" date="2014" name="PLoS ONE">
        <title>The first complete genome sequence of the class fimbriimonadia in the phylum armatimonadetes.</title>
        <authorList>
            <person name="Hu Z.Y."/>
            <person name="Wang Y.Z."/>
            <person name="Im W.T."/>
            <person name="Wang S.Y."/>
            <person name="Zhao G.P."/>
            <person name="Zheng H.J."/>
            <person name="Quan Z.X."/>
        </authorList>
    </citation>
    <scope>NUCLEOTIDE SEQUENCE [LARGE SCALE GENOMIC DNA]</scope>
    <source>
        <strain evidence="1">Gsoil 348</strain>
    </source>
</reference>
<dbReference type="EMBL" id="CP007139">
    <property type="protein sequence ID" value="AIE87237.1"/>
    <property type="molecule type" value="Genomic_DNA"/>
</dbReference>
<proteinExistence type="predicted"/>